<sequence length="295" mass="33369">MDPTNPIITHLHIWRHQEAPPGENQEPFDLENLLFIVQFKQLINFMSLSLLKKNLIKQEDFEEASNDHSSEAISILVIAGYMLDNNLPGWKSVLGEADKLREAAEHNLIVVETFASNCLPFQEQELTREHAYQLRNNTAILCDACICLLVSLMCKANTWPSIDHTKYWHYSYSFNKAKNCAKILIAEFSKLTDQVAGLMDNEDTPVPINDFGCLDDPVPTDPSCGSSPFHDKKSDEVGTSLASHADKLGIKINNVRLDLQQWVKTTLGENPNLAQNTYTLENIRRNDIFGLQLNQ</sequence>
<name>A0A9W7ZWU0_9FUNG</name>
<dbReference type="EMBL" id="JANBPU010000138">
    <property type="protein sequence ID" value="KAJ1915620.1"/>
    <property type="molecule type" value="Genomic_DNA"/>
</dbReference>
<accession>A0A9W7ZWU0</accession>
<dbReference type="AlphaFoldDB" id="A0A9W7ZWU0"/>
<dbReference type="Proteomes" id="UP001150538">
    <property type="component" value="Unassembled WGS sequence"/>
</dbReference>
<evidence type="ECO:0000313" key="2">
    <source>
        <dbReference type="Proteomes" id="UP001150538"/>
    </source>
</evidence>
<organism evidence="1 2">
    <name type="scientific">Mycoemilia scoparia</name>
    <dbReference type="NCBI Taxonomy" id="417184"/>
    <lineage>
        <taxon>Eukaryota</taxon>
        <taxon>Fungi</taxon>
        <taxon>Fungi incertae sedis</taxon>
        <taxon>Zoopagomycota</taxon>
        <taxon>Kickxellomycotina</taxon>
        <taxon>Kickxellomycetes</taxon>
        <taxon>Kickxellales</taxon>
        <taxon>Kickxellaceae</taxon>
        <taxon>Mycoemilia</taxon>
    </lineage>
</organism>
<evidence type="ECO:0000313" key="1">
    <source>
        <dbReference type="EMBL" id="KAJ1915620.1"/>
    </source>
</evidence>
<reference evidence="1" key="1">
    <citation type="submission" date="2022-07" db="EMBL/GenBank/DDBJ databases">
        <title>Phylogenomic reconstructions and comparative analyses of Kickxellomycotina fungi.</title>
        <authorList>
            <person name="Reynolds N.K."/>
            <person name="Stajich J.E."/>
            <person name="Barry K."/>
            <person name="Grigoriev I.V."/>
            <person name="Crous P."/>
            <person name="Smith M.E."/>
        </authorList>
    </citation>
    <scope>NUCLEOTIDE SEQUENCE</scope>
    <source>
        <strain evidence="1">NBRC 100468</strain>
    </source>
</reference>
<comment type="caution">
    <text evidence="1">The sequence shown here is derived from an EMBL/GenBank/DDBJ whole genome shotgun (WGS) entry which is preliminary data.</text>
</comment>
<keyword evidence="2" id="KW-1185">Reference proteome</keyword>
<proteinExistence type="predicted"/>
<protein>
    <submittedName>
        <fullName evidence="1">Uncharacterized protein</fullName>
    </submittedName>
</protein>
<gene>
    <name evidence="1" type="ORF">H4219_004230</name>
</gene>